<evidence type="ECO:0000259" key="3">
    <source>
        <dbReference type="Pfam" id="PF23643"/>
    </source>
</evidence>
<keyword evidence="6" id="KW-1185">Reference proteome</keyword>
<gene>
    <name evidence="5" type="ORF">BCR33DRAFT_728703</name>
</gene>
<evidence type="ECO:0000313" key="6">
    <source>
        <dbReference type="Proteomes" id="UP000193642"/>
    </source>
</evidence>
<dbReference type="STRING" id="329046.A0A1Y2AJP1"/>
<evidence type="ECO:0000259" key="2">
    <source>
        <dbReference type="Pfam" id="PF06159"/>
    </source>
</evidence>
<comment type="similarity">
    <text evidence="1">Belongs to the TRAPPC13 family.</text>
</comment>
<dbReference type="GO" id="GO:1990072">
    <property type="term" value="C:TRAPPIII protein complex"/>
    <property type="evidence" value="ECO:0007669"/>
    <property type="project" value="TreeGrafter"/>
</dbReference>
<organism evidence="5 6">
    <name type="scientific">Rhizoclosmatium globosum</name>
    <dbReference type="NCBI Taxonomy" id="329046"/>
    <lineage>
        <taxon>Eukaryota</taxon>
        <taxon>Fungi</taxon>
        <taxon>Fungi incertae sedis</taxon>
        <taxon>Chytridiomycota</taxon>
        <taxon>Chytridiomycota incertae sedis</taxon>
        <taxon>Chytridiomycetes</taxon>
        <taxon>Chytridiales</taxon>
        <taxon>Chytriomycetaceae</taxon>
        <taxon>Rhizoclosmatium</taxon>
    </lineage>
</organism>
<dbReference type="PANTHER" id="PTHR13134">
    <property type="entry name" value="TRAFFICKING PROTEIN PARTICLE COMPLEX SUBUNIT 13"/>
    <property type="match status" value="1"/>
</dbReference>
<dbReference type="Pfam" id="PF23647">
    <property type="entry name" value="TRAPPC13_M"/>
    <property type="match status" value="1"/>
</dbReference>
<sequence>MSETTSPTSGADKDKEKEKHLLALKVMRLSRPSLSVSASTVDAPLTGTLSAAAAAAESATSTSALLSLPPSFGAIFLGESFDALLVVVNEDLNKTIQKPAIRAELQTQTQRFTLADTVSNLNDSPNTTALQPLAPSKSHQFLISHEIKELGIHILVCTVSYSSPINGELKSFRKFFKFNVLNPLSVKTKVNSLADGRVFLEAQVQNVSGMPMYLEKMHFEANELFVSSDMSLEFQEHPTAPKSSVFSDTAVLSDKDSRQYLYTLHPKTRNDPITKQTPQLGKLDIQWRTTLGQQGRLQTSQLSRKITPSEPIRVELVSLKGPVIAERPFRATCRLSNYLGNDLDASIVFVKGKMSSVLLVGDSERKVGVVAGEGGFVDFEVDFFPLLSGVQKVTGMKVVDGKSGVGYDIDVLCEVVVQ</sequence>
<dbReference type="AlphaFoldDB" id="A0A1Y2AJP1"/>
<reference evidence="5 6" key="1">
    <citation type="submission" date="2016-07" db="EMBL/GenBank/DDBJ databases">
        <title>Pervasive Adenine N6-methylation of Active Genes in Fungi.</title>
        <authorList>
            <consortium name="DOE Joint Genome Institute"/>
            <person name="Mondo S.J."/>
            <person name="Dannebaum R.O."/>
            <person name="Kuo R.C."/>
            <person name="Labutti K."/>
            <person name="Haridas S."/>
            <person name="Kuo A."/>
            <person name="Salamov A."/>
            <person name="Ahrendt S.R."/>
            <person name="Lipzen A."/>
            <person name="Sullivan W."/>
            <person name="Andreopoulos W.B."/>
            <person name="Clum A."/>
            <person name="Lindquist E."/>
            <person name="Daum C."/>
            <person name="Ramamoorthy G.K."/>
            <person name="Gryganskyi A."/>
            <person name="Culley D."/>
            <person name="Magnuson J.K."/>
            <person name="James T.Y."/>
            <person name="O'Malley M.A."/>
            <person name="Stajich J.E."/>
            <person name="Spatafora J.W."/>
            <person name="Visel A."/>
            <person name="Grigoriev I.V."/>
        </authorList>
    </citation>
    <scope>NUCLEOTIDE SEQUENCE [LARGE SCALE GENOMIC DNA]</scope>
    <source>
        <strain evidence="5 6">JEL800</strain>
    </source>
</reference>
<feature type="domain" description="Trafficking protein particle complex subunit 13 middle" evidence="4">
    <location>
        <begin position="184"/>
        <end position="306"/>
    </location>
</feature>
<feature type="domain" description="Trafficking protein particle complex subunit 13 N-terminal" evidence="2">
    <location>
        <begin position="20"/>
        <end position="180"/>
    </location>
</feature>
<protein>
    <submittedName>
        <fullName evidence="5">DUF974-domain-containing protein</fullName>
    </submittedName>
</protein>
<dbReference type="PANTHER" id="PTHR13134:SF3">
    <property type="entry name" value="TRAFFICKING PROTEIN PARTICLE COMPLEX SUBUNIT 13"/>
    <property type="match status" value="1"/>
</dbReference>
<comment type="caution">
    <text evidence="5">The sequence shown here is derived from an EMBL/GenBank/DDBJ whole genome shotgun (WGS) entry which is preliminary data.</text>
</comment>
<evidence type="ECO:0000256" key="1">
    <source>
        <dbReference type="ARBA" id="ARBA00010785"/>
    </source>
</evidence>
<feature type="domain" description="Trafficking protein particle complex subunit 13 C-terminal" evidence="3">
    <location>
        <begin position="323"/>
        <end position="417"/>
    </location>
</feature>
<dbReference type="InterPro" id="IPR055429">
    <property type="entry name" value="TRAPPC13_M"/>
</dbReference>
<dbReference type="Proteomes" id="UP000193642">
    <property type="component" value="Unassembled WGS sequence"/>
</dbReference>
<evidence type="ECO:0000259" key="4">
    <source>
        <dbReference type="Pfam" id="PF23647"/>
    </source>
</evidence>
<dbReference type="EMBL" id="MCGO01000179">
    <property type="protein sequence ID" value="ORY22520.1"/>
    <property type="molecule type" value="Genomic_DNA"/>
</dbReference>
<dbReference type="InterPro" id="IPR055427">
    <property type="entry name" value="TRAPPC13_N"/>
</dbReference>
<dbReference type="Pfam" id="PF23643">
    <property type="entry name" value="TRAPPC13_C"/>
    <property type="match status" value="1"/>
</dbReference>
<accession>A0A1Y2AJP1</accession>
<evidence type="ECO:0000313" key="5">
    <source>
        <dbReference type="EMBL" id="ORY22520.1"/>
    </source>
</evidence>
<proteinExistence type="inferred from homology"/>
<dbReference type="InterPro" id="IPR055428">
    <property type="entry name" value="TRAPPC13_C"/>
</dbReference>
<name>A0A1Y2AJP1_9FUNG</name>
<dbReference type="Pfam" id="PF06159">
    <property type="entry name" value="TRAPPC13_N"/>
    <property type="match status" value="1"/>
</dbReference>
<dbReference type="InterPro" id="IPR010378">
    <property type="entry name" value="TRAPPC13"/>
</dbReference>
<dbReference type="OrthoDB" id="10250284at2759"/>